<accession>A0AAN9TF16</accession>
<comment type="subcellular location">
    <subcellularLocation>
        <location evidence="1 8">Mitochondrion inner membrane</location>
    </subcellularLocation>
</comment>
<evidence type="ECO:0000256" key="6">
    <source>
        <dbReference type="ARBA" id="ARBA00023128"/>
    </source>
</evidence>
<keyword evidence="6 8" id="KW-0496">Mitochondrion</keyword>
<dbReference type="PANTHER" id="PTHR12151">
    <property type="entry name" value="ELECTRON TRANSPORT PROTIN SCO1/SENC FAMILY MEMBER"/>
    <property type="match status" value="1"/>
</dbReference>
<proteinExistence type="inferred from homology"/>
<dbReference type="GO" id="GO:0033617">
    <property type="term" value="P:mitochondrial respiratory chain complex IV assembly"/>
    <property type="evidence" value="ECO:0007669"/>
    <property type="project" value="TreeGrafter"/>
</dbReference>
<comment type="subunit">
    <text evidence="8">Homodimer.</text>
</comment>
<dbReference type="CDD" id="cd02968">
    <property type="entry name" value="SCO"/>
    <property type="match status" value="1"/>
</dbReference>
<comment type="similarity">
    <text evidence="2 8">Belongs to the SCO1/2 family.</text>
</comment>
<dbReference type="GO" id="GO:0005743">
    <property type="term" value="C:mitochondrial inner membrane"/>
    <property type="evidence" value="ECO:0007669"/>
    <property type="project" value="UniProtKB-SubCell"/>
</dbReference>
<dbReference type="InterPro" id="IPR017276">
    <property type="entry name" value="Synth_of_cyt-c-oxidase_Sco1/2"/>
</dbReference>
<sequence length="275" mass="31489">MSIHLLRTYRPALNSYAQAMRYNVFRTTESKRCMSFSRKFASKPAISWKSVLVAGTLTGAIVYWMRELKAEKERREAIERKVRLGKAAIGGPFELIDSEGKLRNSEEFKGQWLLIYFGFTHCPDICPDEIEKMVKTVDVIEKNEFVPNIQPIFISVDPERDTPEIVGKYIKEFSPKFIGLTGSKEQVDKVCKAYRVYYSAGPQDEDKDYIVDHTIIIYLINPEGEFVDYYGQTRGAEEVANGIEFQMLKYDKLNKPASILIPSFLTKNSSNSQSS</sequence>
<keyword evidence="3 8" id="KW-0479">Metal-binding</keyword>
<evidence type="ECO:0000256" key="5">
    <source>
        <dbReference type="ARBA" id="ARBA00023008"/>
    </source>
</evidence>
<evidence type="ECO:0000313" key="11">
    <source>
        <dbReference type="EMBL" id="KAK7580683.1"/>
    </source>
</evidence>
<evidence type="ECO:0000256" key="8">
    <source>
        <dbReference type="PIRNR" id="PIRNR037736"/>
    </source>
</evidence>
<feature type="disulfide bond" description="Redox-active" evidence="10">
    <location>
        <begin position="122"/>
        <end position="126"/>
    </location>
</feature>
<keyword evidence="7" id="KW-0472">Membrane</keyword>
<keyword evidence="5 8" id="KW-0186">Copper</keyword>
<dbReference type="GO" id="GO:0016531">
    <property type="term" value="F:copper chaperone activity"/>
    <property type="evidence" value="ECO:0007669"/>
    <property type="project" value="InterPro"/>
</dbReference>
<evidence type="ECO:0000256" key="9">
    <source>
        <dbReference type="PIRSR" id="PIRSR037736-1"/>
    </source>
</evidence>
<evidence type="ECO:0000256" key="7">
    <source>
        <dbReference type="ARBA" id="ARBA00023136"/>
    </source>
</evidence>
<evidence type="ECO:0000256" key="3">
    <source>
        <dbReference type="ARBA" id="ARBA00022723"/>
    </source>
</evidence>
<evidence type="ECO:0000313" key="12">
    <source>
        <dbReference type="Proteomes" id="UP001367676"/>
    </source>
</evidence>
<evidence type="ECO:0000256" key="10">
    <source>
        <dbReference type="PIRSR" id="PIRSR603782-2"/>
    </source>
</evidence>
<dbReference type="Gene3D" id="3.40.30.10">
    <property type="entry name" value="Glutaredoxin"/>
    <property type="match status" value="1"/>
</dbReference>
<feature type="binding site" evidence="9">
    <location>
        <position position="213"/>
    </location>
    <ligand>
        <name>Cu cation</name>
        <dbReference type="ChEBI" id="CHEBI:23378"/>
    </ligand>
</feature>
<reference evidence="11 12" key="1">
    <citation type="submission" date="2024-03" db="EMBL/GenBank/DDBJ databases">
        <title>Adaptation during the transition from Ophiocordyceps entomopathogen to insect associate is accompanied by gene loss and intensified selection.</title>
        <authorList>
            <person name="Ward C.M."/>
            <person name="Onetto C.A."/>
            <person name="Borneman A.R."/>
        </authorList>
    </citation>
    <scope>NUCLEOTIDE SEQUENCE [LARGE SCALE GENOMIC DNA]</scope>
    <source>
        <strain evidence="11">AWRI1</strain>
        <tissue evidence="11">Single Adult Female</tissue>
    </source>
</reference>
<feature type="binding site" evidence="9">
    <location>
        <position position="126"/>
    </location>
    <ligand>
        <name>Cu cation</name>
        <dbReference type="ChEBI" id="CHEBI:23378"/>
    </ligand>
</feature>
<dbReference type="PIRSF" id="PIRSF037736">
    <property type="entry name" value="SCO1"/>
    <property type="match status" value="1"/>
</dbReference>
<comment type="function">
    <text evidence="8">Copper metallochaperone essential for the synthesis and maturation of cytochrome c oxidase subunit II (MT-CO2/COX2) by facilitating the incorporation of copper into the Cu(A) site of MT-CO2/COX2.</text>
</comment>
<comment type="caution">
    <text evidence="11">The sequence shown here is derived from an EMBL/GenBank/DDBJ whole genome shotgun (WGS) entry which is preliminary data.</text>
</comment>
<dbReference type="GO" id="GO:0006878">
    <property type="term" value="P:intracellular copper ion homeostasis"/>
    <property type="evidence" value="ECO:0007669"/>
    <property type="project" value="UniProtKB-UniRule"/>
</dbReference>
<dbReference type="InterPro" id="IPR036249">
    <property type="entry name" value="Thioredoxin-like_sf"/>
</dbReference>
<dbReference type="SUPFAM" id="SSF52833">
    <property type="entry name" value="Thioredoxin-like"/>
    <property type="match status" value="1"/>
</dbReference>
<organism evidence="11 12">
    <name type="scientific">Parthenolecanium corni</name>
    <dbReference type="NCBI Taxonomy" id="536013"/>
    <lineage>
        <taxon>Eukaryota</taxon>
        <taxon>Metazoa</taxon>
        <taxon>Ecdysozoa</taxon>
        <taxon>Arthropoda</taxon>
        <taxon>Hexapoda</taxon>
        <taxon>Insecta</taxon>
        <taxon>Pterygota</taxon>
        <taxon>Neoptera</taxon>
        <taxon>Paraneoptera</taxon>
        <taxon>Hemiptera</taxon>
        <taxon>Sternorrhyncha</taxon>
        <taxon>Coccoidea</taxon>
        <taxon>Coccidae</taxon>
        <taxon>Parthenolecanium</taxon>
    </lineage>
</organism>
<protein>
    <submittedName>
        <fullName evidence="11">Uncharacterized protein</fullName>
    </submittedName>
</protein>
<keyword evidence="10" id="KW-1015">Disulfide bond</keyword>
<evidence type="ECO:0000256" key="4">
    <source>
        <dbReference type="ARBA" id="ARBA00022792"/>
    </source>
</evidence>
<evidence type="ECO:0000256" key="1">
    <source>
        <dbReference type="ARBA" id="ARBA00004273"/>
    </source>
</evidence>
<name>A0AAN9TF16_9HEMI</name>
<keyword evidence="12" id="KW-1185">Reference proteome</keyword>
<keyword evidence="4 8" id="KW-0999">Mitochondrion inner membrane</keyword>
<dbReference type="PANTHER" id="PTHR12151:SF5">
    <property type="entry name" value="AT19154P"/>
    <property type="match status" value="1"/>
</dbReference>
<keyword evidence="8" id="KW-0143">Chaperone</keyword>
<feature type="binding site" evidence="9">
    <location>
        <position position="122"/>
    </location>
    <ligand>
        <name>Cu cation</name>
        <dbReference type="ChEBI" id="CHEBI:23378"/>
    </ligand>
</feature>
<dbReference type="InterPro" id="IPR003782">
    <property type="entry name" value="SCO1/SenC"/>
</dbReference>
<evidence type="ECO:0000256" key="2">
    <source>
        <dbReference type="ARBA" id="ARBA00010996"/>
    </source>
</evidence>
<gene>
    <name evidence="11" type="ORF">V9T40_001312</name>
</gene>
<dbReference type="FunFam" id="3.40.30.10:FF:000013">
    <property type="entry name" value="Blast:Protein SCO1 homolog, mitochondrial"/>
    <property type="match status" value="1"/>
</dbReference>
<dbReference type="GO" id="GO:0005507">
    <property type="term" value="F:copper ion binding"/>
    <property type="evidence" value="ECO:0007669"/>
    <property type="project" value="InterPro"/>
</dbReference>
<dbReference type="EMBL" id="JBBCAQ010000034">
    <property type="protein sequence ID" value="KAK7580683.1"/>
    <property type="molecule type" value="Genomic_DNA"/>
</dbReference>
<dbReference type="Proteomes" id="UP001367676">
    <property type="component" value="Unassembled WGS sequence"/>
</dbReference>
<dbReference type="Pfam" id="PF02630">
    <property type="entry name" value="SCO1-SenC"/>
    <property type="match status" value="1"/>
</dbReference>
<dbReference type="AlphaFoldDB" id="A0AAN9TF16"/>